<dbReference type="Proteomes" id="UP000054107">
    <property type="component" value="Unassembled WGS sequence"/>
</dbReference>
<dbReference type="OrthoDB" id="2284464at2759"/>
<feature type="compositionally biased region" description="Basic and acidic residues" evidence="1">
    <location>
        <begin position="28"/>
        <end position="57"/>
    </location>
</feature>
<keyword evidence="4" id="KW-1185">Reference proteome</keyword>
<dbReference type="InterPro" id="IPR038717">
    <property type="entry name" value="Tc1-like_DDE_dom"/>
</dbReference>
<dbReference type="PANTHER" id="PTHR46564">
    <property type="entry name" value="TRANSPOSASE"/>
    <property type="match status" value="1"/>
</dbReference>
<accession>A0A0B7N203</accession>
<dbReference type="GO" id="GO:0003676">
    <property type="term" value="F:nucleic acid binding"/>
    <property type="evidence" value="ECO:0007669"/>
    <property type="project" value="InterPro"/>
</dbReference>
<gene>
    <name evidence="3" type="primary">PARPA_03079.1 scaffold 6726</name>
</gene>
<organism evidence="3 4">
    <name type="scientific">Parasitella parasitica</name>
    <dbReference type="NCBI Taxonomy" id="35722"/>
    <lineage>
        <taxon>Eukaryota</taxon>
        <taxon>Fungi</taxon>
        <taxon>Fungi incertae sedis</taxon>
        <taxon>Mucoromycota</taxon>
        <taxon>Mucoromycotina</taxon>
        <taxon>Mucoromycetes</taxon>
        <taxon>Mucorales</taxon>
        <taxon>Mucorineae</taxon>
        <taxon>Mucoraceae</taxon>
        <taxon>Parasitella</taxon>
    </lineage>
</organism>
<dbReference type="EMBL" id="LN721931">
    <property type="protein sequence ID" value="CEP09550.1"/>
    <property type="molecule type" value="Genomic_DNA"/>
</dbReference>
<proteinExistence type="predicted"/>
<dbReference type="InterPro" id="IPR036397">
    <property type="entry name" value="RNaseH_sf"/>
</dbReference>
<evidence type="ECO:0000259" key="2">
    <source>
        <dbReference type="Pfam" id="PF13358"/>
    </source>
</evidence>
<reference evidence="3 4" key="1">
    <citation type="submission" date="2014-09" db="EMBL/GenBank/DDBJ databases">
        <authorList>
            <person name="Ellenberger Sabrina"/>
        </authorList>
    </citation>
    <scope>NUCLEOTIDE SEQUENCE [LARGE SCALE GENOMIC DNA]</scope>
    <source>
        <strain evidence="3 4">CBS 412.66</strain>
    </source>
</reference>
<dbReference type="AlphaFoldDB" id="A0A0B7N203"/>
<evidence type="ECO:0000313" key="4">
    <source>
        <dbReference type="Proteomes" id="UP000054107"/>
    </source>
</evidence>
<dbReference type="PANTHER" id="PTHR46564:SF1">
    <property type="entry name" value="TRANSPOSASE"/>
    <property type="match status" value="1"/>
</dbReference>
<dbReference type="STRING" id="35722.A0A0B7N203"/>
<name>A0A0B7N203_9FUNG</name>
<sequence length="340" mass="38261">MDEDGRETVQMEIDEDAYPLDSITDFNTHAELKPPEKEKDQDEVEKRLKGEESKADEIKKKRAGRKALLGDDHKQYIEETFGDNPSTTIEQAMEGLTSQFEGLEVSQTTGAISPFGIINVKVRRLYEAPSKKRKLPGASKAIKTTGTVTGHYFTFVASTLDVMDEHEQSKNFYIIMDNVPIHTNVDIARYVVNRGYSCVYLPPYSPELSPIEQFWSAVKSKLKRKKLLMKETLSSRISDTCNSVLYSDLLQGICRYSASKWQAWMHFYNPSINVQCIALVACLYPCDPISEDNNAKLGIDAVLYPIHICGKFRVSSMSLSNMVAAKNANPVLYYNAAVIV</sequence>
<feature type="region of interest" description="Disordered" evidence="1">
    <location>
        <begin position="1"/>
        <end position="57"/>
    </location>
</feature>
<feature type="domain" description="Tc1-like transposase DDE" evidence="2">
    <location>
        <begin position="155"/>
        <end position="232"/>
    </location>
</feature>
<evidence type="ECO:0000313" key="3">
    <source>
        <dbReference type="EMBL" id="CEP09550.1"/>
    </source>
</evidence>
<protein>
    <recommendedName>
        <fullName evidence="2">Tc1-like transposase DDE domain-containing protein</fullName>
    </recommendedName>
</protein>
<evidence type="ECO:0000256" key="1">
    <source>
        <dbReference type="SAM" id="MobiDB-lite"/>
    </source>
</evidence>
<dbReference type="Pfam" id="PF13358">
    <property type="entry name" value="DDE_3"/>
    <property type="match status" value="1"/>
</dbReference>
<dbReference type="Gene3D" id="3.30.420.10">
    <property type="entry name" value="Ribonuclease H-like superfamily/Ribonuclease H"/>
    <property type="match status" value="1"/>
</dbReference>